<reference evidence="1" key="1">
    <citation type="submission" date="2023-10" db="EMBL/GenBank/DDBJ databases">
        <title>Genome assembly of Pristionchus species.</title>
        <authorList>
            <person name="Yoshida K."/>
            <person name="Sommer R.J."/>
        </authorList>
    </citation>
    <scope>NUCLEOTIDE SEQUENCE</scope>
    <source>
        <strain evidence="1">RS5133</strain>
    </source>
</reference>
<feature type="non-terminal residue" evidence="1">
    <location>
        <position position="1"/>
    </location>
</feature>
<gene>
    <name evidence="1" type="ORF">PFISCL1PPCAC_20931</name>
</gene>
<dbReference type="Proteomes" id="UP001432322">
    <property type="component" value="Unassembled WGS sequence"/>
</dbReference>
<comment type="caution">
    <text evidence="1">The sequence shown here is derived from an EMBL/GenBank/DDBJ whole genome shotgun (WGS) entry which is preliminary data.</text>
</comment>
<accession>A0AAV5WIM4</accession>
<organism evidence="1 2">
    <name type="scientific">Pristionchus fissidentatus</name>
    <dbReference type="NCBI Taxonomy" id="1538716"/>
    <lineage>
        <taxon>Eukaryota</taxon>
        <taxon>Metazoa</taxon>
        <taxon>Ecdysozoa</taxon>
        <taxon>Nematoda</taxon>
        <taxon>Chromadorea</taxon>
        <taxon>Rhabditida</taxon>
        <taxon>Rhabditina</taxon>
        <taxon>Diplogasteromorpha</taxon>
        <taxon>Diplogasteroidea</taxon>
        <taxon>Neodiplogasteridae</taxon>
        <taxon>Pristionchus</taxon>
    </lineage>
</organism>
<evidence type="ECO:0000313" key="1">
    <source>
        <dbReference type="EMBL" id="GMT29634.1"/>
    </source>
</evidence>
<sequence>SAKSLKNMPAKTGEWTARKCFPTCTFPPSIINTMLSTPTPGEEKSNSRGFFIPLTFFTVNLASTKMRSSLMNPCASN</sequence>
<feature type="non-terminal residue" evidence="1">
    <location>
        <position position="77"/>
    </location>
</feature>
<keyword evidence="2" id="KW-1185">Reference proteome</keyword>
<protein>
    <submittedName>
        <fullName evidence="1">Uncharacterized protein</fullName>
    </submittedName>
</protein>
<evidence type="ECO:0000313" key="2">
    <source>
        <dbReference type="Proteomes" id="UP001432322"/>
    </source>
</evidence>
<name>A0AAV5WIM4_9BILA</name>
<proteinExistence type="predicted"/>
<dbReference type="AlphaFoldDB" id="A0AAV5WIM4"/>
<dbReference type="EMBL" id="BTSY01000005">
    <property type="protein sequence ID" value="GMT29634.1"/>
    <property type="molecule type" value="Genomic_DNA"/>
</dbReference>